<accession>A0AAW4L3S8</accession>
<dbReference type="PROSITE" id="PS51257">
    <property type="entry name" value="PROKAR_LIPOPROTEIN"/>
    <property type="match status" value="1"/>
</dbReference>
<evidence type="ECO:0000256" key="1">
    <source>
        <dbReference type="SAM" id="Coils"/>
    </source>
</evidence>
<protein>
    <recommendedName>
        <fullName evidence="4">Lipoprotein</fullName>
    </recommendedName>
</protein>
<dbReference type="AlphaFoldDB" id="A0AAW4L3S8"/>
<dbReference type="EMBL" id="JAHCVJ010000001">
    <property type="protein sequence ID" value="MBT0662694.1"/>
    <property type="molecule type" value="Genomic_DNA"/>
</dbReference>
<reference evidence="2 3" key="1">
    <citation type="submission" date="2021-05" db="EMBL/GenBank/DDBJ databases">
        <title>The draft genome of Geobacter pelophilus DSM 12255.</title>
        <authorList>
            <person name="Xu Z."/>
            <person name="Masuda Y."/>
            <person name="Itoh H."/>
            <person name="Senoo K."/>
        </authorList>
    </citation>
    <scope>NUCLEOTIDE SEQUENCE [LARGE SCALE GENOMIC DNA]</scope>
    <source>
        <strain evidence="2 3">DSM 12255</strain>
    </source>
</reference>
<evidence type="ECO:0000313" key="2">
    <source>
        <dbReference type="EMBL" id="MBT0662694.1"/>
    </source>
</evidence>
<keyword evidence="3" id="KW-1185">Reference proteome</keyword>
<organism evidence="2 3">
    <name type="scientific">Geoanaerobacter pelophilus</name>
    <dbReference type="NCBI Taxonomy" id="60036"/>
    <lineage>
        <taxon>Bacteria</taxon>
        <taxon>Pseudomonadati</taxon>
        <taxon>Thermodesulfobacteriota</taxon>
        <taxon>Desulfuromonadia</taxon>
        <taxon>Geobacterales</taxon>
        <taxon>Geobacteraceae</taxon>
        <taxon>Geoanaerobacter</taxon>
    </lineage>
</organism>
<comment type="caution">
    <text evidence="2">The sequence shown here is derived from an EMBL/GenBank/DDBJ whole genome shotgun (WGS) entry which is preliminary data.</text>
</comment>
<feature type="coiled-coil region" evidence="1">
    <location>
        <begin position="112"/>
        <end position="174"/>
    </location>
</feature>
<sequence length="184" mass="21341">MKRISLCIAALLLLGGCTFIKDKLGYPREDKLAEAINQLEKGNETAAKNLLVDISNSRYSVEGVTDDALFRLSLLQLRRHNEAETMQSIQKRLTKLQTNFPDSQWSRLSWPLTEYITQMESSRNELKNLKQKYNSLLKENKELSLANQQMQSANQTLTKENKEINLRIEKLKSLDIELEKKNRR</sequence>
<gene>
    <name evidence="2" type="ORF">KI809_00120</name>
</gene>
<dbReference type="RefSeq" id="WP_214169496.1">
    <property type="nucleotide sequence ID" value="NZ_JAHCVJ010000001.1"/>
</dbReference>
<proteinExistence type="predicted"/>
<name>A0AAW4L3S8_9BACT</name>
<dbReference type="Proteomes" id="UP000811899">
    <property type="component" value="Unassembled WGS sequence"/>
</dbReference>
<keyword evidence="1" id="KW-0175">Coiled coil</keyword>
<evidence type="ECO:0000313" key="3">
    <source>
        <dbReference type="Proteomes" id="UP000811899"/>
    </source>
</evidence>
<evidence type="ECO:0008006" key="4">
    <source>
        <dbReference type="Google" id="ProtNLM"/>
    </source>
</evidence>